<organism evidence="1 2">
    <name type="scientific">Liparis tanakae</name>
    <name type="common">Tanaka's snailfish</name>
    <dbReference type="NCBI Taxonomy" id="230148"/>
    <lineage>
        <taxon>Eukaryota</taxon>
        <taxon>Metazoa</taxon>
        <taxon>Chordata</taxon>
        <taxon>Craniata</taxon>
        <taxon>Vertebrata</taxon>
        <taxon>Euteleostomi</taxon>
        <taxon>Actinopterygii</taxon>
        <taxon>Neopterygii</taxon>
        <taxon>Teleostei</taxon>
        <taxon>Neoteleostei</taxon>
        <taxon>Acanthomorphata</taxon>
        <taxon>Eupercaria</taxon>
        <taxon>Perciformes</taxon>
        <taxon>Cottioidei</taxon>
        <taxon>Cottales</taxon>
        <taxon>Liparidae</taxon>
        <taxon>Liparis</taxon>
    </lineage>
</organism>
<dbReference type="AlphaFoldDB" id="A0A4Z2ICZ9"/>
<dbReference type="EMBL" id="SRLO01000108">
    <property type="protein sequence ID" value="TNN74963.1"/>
    <property type="molecule type" value="Genomic_DNA"/>
</dbReference>
<sequence>MCVLACYLCVFRGTEIHSRKLRQAGANKPLRLAEPRAHGIHSICLPTPLEGPKRGAGLCPPRRMRPRCVVLFLPLLFQLSGYSPKPKGVFNGGLGITGPTVNSSERLWLQTKQRSATQVAMGVGEAPDTAQTLSARRWCVGEEELTVVLDSSKDGAQCKTPGRRSMENPPDIISEDTKACFKHTSLHSEVLFPDSEAGSGAFWIPPDEFTAAVPDFIAARLVFPYLAATPETSQSQGEVEQEKNHLCDLGLPSPPNTTNERICL</sequence>
<gene>
    <name evidence="1" type="ORF">EYF80_014708</name>
</gene>
<evidence type="ECO:0000313" key="2">
    <source>
        <dbReference type="Proteomes" id="UP000314294"/>
    </source>
</evidence>
<dbReference type="Proteomes" id="UP000314294">
    <property type="component" value="Unassembled WGS sequence"/>
</dbReference>
<protein>
    <submittedName>
        <fullName evidence="1">Uncharacterized protein</fullName>
    </submittedName>
</protein>
<accession>A0A4Z2ICZ9</accession>
<proteinExistence type="predicted"/>
<keyword evidence="2" id="KW-1185">Reference proteome</keyword>
<reference evidence="1 2" key="1">
    <citation type="submission" date="2019-03" db="EMBL/GenBank/DDBJ databases">
        <title>First draft genome of Liparis tanakae, snailfish: a comprehensive survey of snailfish specific genes.</title>
        <authorList>
            <person name="Kim W."/>
            <person name="Song I."/>
            <person name="Jeong J.-H."/>
            <person name="Kim D."/>
            <person name="Kim S."/>
            <person name="Ryu S."/>
            <person name="Song J.Y."/>
            <person name="Lee S.K."/>
        </authorList>
    </citation>
    <scope>NUCLEOTIDE SEQUENCE [LARGE SCALE GENOMIC DNA]</scope>
    <source>
        <tissue evidence="1">Muscle</tissue>
    </source>
</reference>
<evidence type="ECO:0000313" key="1">
    <source>
        <dbReference type="EMBL" id="TNN74963.1"/>
    </source>
</evidence>
<comment type="caution">
    <text evidence="1">The sequence shown here is derived from an EMBL/GenBank/DDBJ whole genome shotgun (WGS) entry which is preliminary data.</text>
</comment>
<name>A0A4Z2ICZ9_9TELE</name>